<dbReference type="Gene3D" id="3.30.420.150">
    <property type="entry name" value="Exopolyphosphatase. Domain 2"/>
    <property type="match status" value="1"/>
</dbReference>
<sequence>MVSPATQLPLEHNHVTPEDDIHMKGNLADLDPLVPGGNQGSYSGENRGRLSRNRKIFYATLAIGFMLLLLVLSTSVFAGELGNERFFIMIEAGSSHTAVFVYKFSFETTMITEIGQMHEVFPGLSHLANQTSQVKTYIRPLVEHAWNALPKTKKGQVYAFLYASSGLRTLQKSQQDIILEQCFDYLSSFKNKALRVTRSAVTVISGKQEGVFAWLALHGLLSGQFRKQNAFVPIVQPGSSQSKLRELAKDGNFGVIDFGGGSIQTVYDLTRSSSALSSNLEDVEQEKGAVMARPEDLQRVLLFGKEHILFVRSFEGFGRESLFSRYLQELSGKTGVYSFNRKGSNEPALKDETVIPTPCLLTGEEWVGTLKGGASTDRLAFRGTGNFSQCQAQLRTFNIFRTSHDAHSQFRTCNDGCDCPAQFVRGINGSVIPPAPPKMPFIGISNFGFSMDALSRVGKTVFGAPSFHFPTFSGIDATNKLSPTTTSHEAFTKATDLFCRTEVSSVSKHIPEDPSHRTDHCFTATAITELVDKLGLSDRWLESASVGENSSEEEKLKRLAQGGLHMIRSVESKDDANWIVGAAMMEWEELKKRLEE</sequence>
<dbReference type="GO" id="GO:0017110">
    <property type="term" value="F:nucleoside diphosphate phosphatase activity"/>
    <property type="evidence" value="ECO:0007669"/>
    <property type="project" value="UniProtKB-EC"/>
</dbReference>
<dbReference type="EMBL" id="JARBJD010000023">
    <property type="protein sequence ID" value="KAK2960359.1"/>
    <property type="molecule type" value="Genomic_DNA"/>
</dbReference>
<organism evidence="4 5">
    <name type="scientific">Blattamonas nauphoetae</name>
    <dbReference type="NCBI Taxonomy" id="2049346"/>
    <lineage>
        <taxon>Eukaryota</taxon>
        <taxon>Metamonada</taxon>
        <taxon>Preaxostyla</taxon>
        <taxon>Oxymonadida</taxon>
        <taxon>Blattamonas</taxon>
    </lineage>
</organism>
<keyword evidence="2 4" id="KW-0378">Hydrolase</keyword>
<keyword evidence="3" id="KW-0812">Transmembrane</keyword>
<dbReference type="PANTHER" id="PTHR11782:SF83">
    <property type="entry name" value="GUANOSINE-DIPHOSPHATASE"/>
    <property type="match status" value="1"/>
</dbReference>
<comment type="similarity">
    <text evidence="1">Belongs to the GDA1/CD39 NTPase family.</text>
</comment>
<dbReference type="InterPro" id="IPR000407">
    <property type="entry name" value="GDA1_CD39_NTPase"/>
</dbReference>
<protein>
    <submittedName>
        <fullName evidence="4">Nucleoside-diphosphatase mig-23</fullName>
        <ecNumber evidence="4">3.6.1.6</ecNumber>
    </submittedName>
</protein>
<comment type="caution">
    <text evidence="4">The sequence shown here is derived from an EMBL/GenBank/DDBJ whole genome shotgun (WGS) entry which is preliminary data.</text>
</comment>
<proteinExistence type="inferred from homology"/>
<dbReference type="PANTHER" id="PTHR11782">
    <property type="entry name" value="ADENOSINE/GUANOSINE DIPHOSPHATASE"/>
    <property type="match status" value="1"/>
</dbReference>
<dbReference type="Proteomes" id="UP001281761">
    <property type="component" value="Unassembled WGS sequence"/>
</dbReference>
<dbReference type="Gene3D" id="3.30.420.40">
    <property type="match status" value="1"/>
</dbReference>
<dbReference type="EC" id="3.6.1.6" evidence="4"/>
<keyword evidence="3" id="KW-1133">Transmembrane helix</keyword>
<keyword evidence="5" id="KW-1185">Reference proteome</keyword>
<evidence type="ECO:0000313" key="4">
    <source>
        <dbReference type="EMBL" id="KAK2960359.1"/>
    </source>
</evidence>
<evidence type="ECO:0000256" key="2">
    <source>
        <dbReference type="ARBA" id="ARBA00022801"/>
    </source>
</evidence>
<feature type="transmembrane region" description="Helical" evidence="3">
    <location>
        <begin position="56"/>
        <end position="78"/>
    </location>
</feature>
<name>A0ABQ9Y9I7_9EUKA</name>
<keyword evidence="3" id="KW-0472">Membrane</keyword>
<gene>
    <name evidence="4" type="ORF">BLNAU_4576</name>
</gene>
<evidence type="ECO:0000313" key="5">
    <source>
        <dbReference type="Proteomes" id="UP001281761"/>
    </source>
</evidence>
<accession>A0ABQ9Y9I7</accession>
<reference evidence="4 5" key="1">
    <citation type="journal article" date="2022" name="bioRxiv">
        <title>Genomics of Preaxostyla Flagellates Illuminates Evolutionary Transitions and the Path Towards Mitochondrial Loss.</title>
        <authorList>
            <person name="Novak L.V.F."/>
            <person name="Treitli S.C."/>
            <person name="Pyrih J."/>
            <person name="Halakuc P."/>
            <person name="Pipaliya S.V."/>
            <person name="Vacek V."/>
            <person name="Brzon O."/>
            <person name="Soukal P."/>
            <person name="Eme L."/>
            <person name="Dacks J.B."/>
            <person name="Karnkowska A."/>
            <person name="Elias M."/>
            <person name="Hampl V."/>
        </authorList>
    </citation>
    <scope>NUCLEOTIDE SEQUENCE [LARGE SCALE GENOMIC DNA]</scope>
    <source>
        <strain evidence="4">NAU3</strain>
        <tissue evidence="4">Gut</tissue>
    </source>
</reference>
<evidence type="ECO:0000256" key="3">
    <source>
        <dbReference type="SAM" id="Phobius"/>
    </source>
</evidence>
<evidence type="ECO:0000256" key="1">
    <source>
        <dbReference type="ARBA" id="ARBA00009283"/>
    </source>
</evidence>
<dbReference type="Pfam" id="PF01150">
    <property type="entry name" value="GDA1_CD39"/>
    <property type="match status" value="1"/>
</dbReference>